<reference evidence="2 3" key="1">
    <citation type="submission" date="2018-10" db="EMBL/GenBank/DDBJ databases">
        <title>Genome-guide identification and characterization of bacteria that degrade polycyclic aromatic hydrocarbons and resist hexavalent chromium simultaneously.</title>
        <authorList>
            <person name="Feng H."/>
        </authorList>
    </citation>
    <scope>NUCLEOTIDE SEQUENCE [LARGE SCALE GENOMIC DNA]</scope>
    <source>
        <strain evidence="2 3">J015</strain>
    </source>
</reference>
<protein>
    <submittedName>
        <fullName evidence="2">Uncharacterized protein</fullName>
    </submittedName>
</protein>
<dbReference type="EMBL" id="RBNH01000006">
    <property type="protein sequence ID" value="RKO24454.1"/>
    <property type="molecule type" value="Genomic_DNA"/>
</dbReference>
<feature type="region of interest" description="Disordered" evidence="1">
    <location>
        <begin position="49"/>
        <end position="72"/>
    </location>
</feature>
<sequence length="72" mass="7184">MSLRASTAEDPSGECGGLGAATEVADDGRIRTSWRAAVVMTSTGGQAKLRDMPSAASTPGDGTVHAVLPVPS</sequence>
<dbReference type="Proteomes" id="UP000273159">
    <property type="component" value="Unassembled WGS sequence"/>
</dbReference>
<name>A0A3B0FHP6_PSEPS</name>
<reference evidence="3" key="2">
    <citation type="submission" date="2018-10" db="EMBL/GenBank/DDBJ databases">
        <authorList>
            <person name="Wang Y."/>
            <person name="Wang J."/>
            <person name="Yang X."/>
            <person name="Wang Z."/>
            <person name="Huang Y."/>
        </authorList>
    </citation>
    <scope>NUCLEOTIDE SEQUENCE [LARGE SCALE GENOMIC DNA]</scope>
    <source>
        <strain evidence="3">J015</strain>
    </source>
</reference>
<organism evidence="2 3">
    <name type="scientific">Pseudarthrobacter phenanthrenivorans</name>
    <name type="common">Arthrobacter phenanthrenivorans</name>
    <dbReference type="NCBI Taxonomy" id="361575"/>
    <lineage>
        <taxon>Bacteria</taxon>
        <taxon>Bacillati</taxon>
        <taxon>Actinomycetota</taxon>
        <taxon>Actinomycetes</taxon>
        <taxon>Micrococcales</taxon>
        <taxon>Micrococcaceae</taxon>
        <taxon>Pseudarthrobacter</taxon>
    </lineage>
</organism>
<accession>A0A3B0FHP6</accession>
<dbReference type="AlphaFoldDB" id="A0A3B0FHP6"/>
<evidence type="ECO:0000256" key="1">
    <source>
        <dbReference type="SAM" id="MobiDB-lite"/>
    </source>
</evidence>
<comment type="caution">
    <text evidence="2">The sequence shown here is derived from an EMBL/GenBank/DDBJ whole genome shotgun (WGS) entry which is preliminary data.</text>
</comment>
<feature type="region of interest" description="Disordered" evidence="1">
    <location>
        <begin position="1"/>
        <end position="21"/>
    </location>
</feature>
<evidence type="ECO:0000313" key="2">
    <source>
        <dbReference type="EMBL" id="RKO24454.1"/>
    </source>
</evidence>
<evidence type="ECO:0000313" key="3">
    <source>
        <dbReference type="Proteomes" id="UP000273159"/>
    </source>
</evidence>
<gene>
    <name evidence="2" type="ORF">D7Z96_08425</name>
</gene>
<proteinExistence type="predicted"/>